<protein>
    <submittedName>
        <fullName evidence="1">Uncharacterized protein</fullName>
    </submittedName>
</protein>
<name>A0A6B0QX10_9CETA</name>
<dbReference type="EMBL" id="VBQZ03000008">
    <property type="protein sequence ID" value="MXQ81592.1"/>
    <property type="molecule type" value="Genomic_DNA"/>
</dbReference>
<keyword evidence="2" id="KW-1185">Reference proteome</keyword>
<proteinExistence type="predicted"/>
<organism evidence="1 2">
    <name type="scientific">Bos mutus</name>
    <name type="common">wild yak</name>
    <dbReference type="NCBI Taxonomy" id="72004"/>
    <lineage>
        <taxon>Eukaryota</taxon>
        <taxon>Metazoa</taxon>
        <taxon>Chordata</taxon>
        <taxon>Craniata</taxon>
        <taxon>Vertebrata</taxon>
        <taxon>Euteleostomi</taxon>
        <taxon>Mammalia</taxon>
        <taxon>Eutheria</taxon>
        <taxon>Laurasiatheria</taxon>
        <taxon>Artiodactyla</taxon>
        <taxon>Ruminantia</taxon>
        <taxon>Pecora</taxon>
        <taxon>Bovidae</taxon>
        <taxon>Bovinae</taxon>
        <taxon>Bos</taxon>
    </lineage>
</organism>
<sequence length="172" mass="19982">MLVPPCKWTEPNKLASKDRSPICDFEIGLMWTTHEREDLFGILLRRGETLTIHESKQNRAVFSLKREVVFNLRKITLNHKLVIRENVPLPPSSSIEGPCEISTFTFRLQLHSYLAIIHTEERQSEKHKIVIGKSQSLARIEDQRVPKEQLPPLAVLHRVVVPHSLDFSVHRW</sequence>
<gene>
    <name evidence="1" type="ORF">E5288_WYG011876</name>
</gene>
<accession>A0A6B0QX10</accession>
<dbReference type="Proteomes" id="UP000322234">
    <property type="component" value="Unassembled WGS sequence"/>
</dbReference>
<dbReference type="AlphaFoldDB" id="A0A6B0QX10"/>
<comment type="caution">
    <text evidence="1">The sequence shown here is derived from an EMBL/GenBank/DDBJ whole genome shotgun (WGS) entry which is preliminary data.</text>
</comment>
<evidence type="ECO:0000313" key="1">
    <source>
        <dbReference type="EMBL" id="MXQ81592.1"/>
    </source>
</evidence>
<reference evidence="1" key="1">
    <citation type="submission" date="2019-10" db="EMBL/GenBank/DDBJ databases">
        <title>The sequence and de novo assembly of the wild yak genome.</title>
        <authorList>
            <person name="Liu Y."/>
        </authorList>
    </citation>
    <scope>NUCLEOTIDE SEQUENCE [LARGE SCALE GENOMIC DNA]</scope>
    <source>
        <strain evidence="1">WY2019</strain>
    </source>
</reference>
<evidence type="ECO:0000313" key="2">
    <source>
        <dbReference type="Proteomes" id="UP000322234"/>
    </source>
</evidence>